<accession>A0A8T0EKD6</accession>
<dbReference type="GO" id="GO:0015630">
    <property type="term" value="C:microtubule cytoskeleton"/>
    <property type="evidence" value="ECO:0007669"/>
    <property type="project" value="InterPro"/>
</dbReference>
<reference evidence="8" key="2">
    <citation type="submission" date="2020-06" db="EMBL/GenBank/DDBJ databases">
        <authorList>
            <person name="Sheffer M."/>
        </authorList>
    </citation>
    <scope>NUCLEOTIDE SEQUENCE</scope>
</reference>
<dbReference type="InterPro" id="IPR051483">
    <property type="entry name" value="MAP7_domain-containing"/>
</dbReference>
<proteinExistence type="inferred from homology"/>
<evidence type="ECO:0000256" key="4">
    <source>
        <dbReference type="ARBA" id="ARBA00023054"/>
    </source>
</evidence>
<feature type="compositionally biased region" description="Polar residues" evidence="7">
    <location>
        <begin position="913"/>
        <end position="931"/>
    </location>
</feature>
<keyword evidence="5" id="KW-0206">Cytoskeleton</keyword>
<dbReference type="InterPro" id="IPR008604">
    <property type="entry name" value="MAP7_fam"/>
</dbReference>
<feature type="region of interest" description="Disordered" evidence="7">
    <location>
        <begin position="1032"/>
        <end position="1058"/>
    </location>
</feature>
<gene>
    <name evidence="8" type="ORF">HNY73_016973</name>
</gene>
<dbReference type="PANTHER" id="PTHR15073:SF1">
    <property type="entry name" value="RETICULOCYTE-BINDING PROTEIN HOMOLOG 2A"/>
    <property type="match status" value="1"/>
</dbReference>
<evidence type="ECO:0000256" key="1">
    <source>
        <dbReference type="ARBA" id="ARBA00004245"/>
    </source>
</evidence>
<evidence type="ECO:0000256" key="7">
    <source>
        <dbReference type="SAM" id="MobiDB-lite"/>
    </source>
</evidence>
<feature type="compositionally biased region" description="Basic and acidic residues" evidence="7">
    <location>
        <begin position="453"/>
        <end position="467"/>
    </location>
</feature>
<evidence type="ECO:0000313" key="8">
    <source>
        <dbReference type="EMBL" id="KAF8774422.1"/>
    </source>
</evidence>
<keyword evidence="3" id="KW-0963">Cytoplasm</keyword>
<evidence type="ECO:0000256" key="6">
    <source>
        <dbReference type="SAM" id="Coils"/>
    </source>
</evidence>
<keyword evidence="9" id="KW-1185">Reference proteome</keyword>
<reference evidence="8" key="1">
    <citation type="journal article" date="2020" name="bioRxiv">
        <title>Chromosome-level reference genome of the European wasp spider Argiope bruennichi: a resource for studies on range expansion and evolutionary adaptation.</title>
        <authorList>
            <person name="Sheffer M.M."/>
            <person name="Hoppe A."/>
            <person name="Krehenwinkel H."/>
            <person name="Uhl G."/>
            <person name="Kuss A.W."/>
            <person name="Jensen L."/>
            <person name="Jensen C."/>
            <person name="Gillespie R.G."/>
            <person name="Hoff K.J."/>
            <person name="Prost S."/>
        </authorList>
    </citation>
    <scope>NUCLEOTIDE SEQUENCE</scope>
</reference>
<dbReference type="EMBL" id="JABXBU010002227">
    <property type="protein sequence ID" value="KAF8774422.1"/>
    <property type="molecule type" value="Genomic_DNA"/>
</dbReference>
<protein>
    <recommendedName>
        <fullName evidence="10">Ensconsin-like</fullName>
    </recommendedName>
</protein>
<keyword evidence="4 6" id="KW-0175">Coiled coil</keyword>
<feature type="compositionally biased region" description="Low complexity" evidence="7">
    <location>
        <begin position="932"/>
        <end position="946"/>
    </location>
</feature>
<evidence type="ECO:0000256" key="2">
    <source>
        <dbReference type="ARBA" id="ARBA00007525"/>
    </source>
</evidence>
<feature type="compositionally biased region" description="Low complexity" evidence="7">
    <location>
        <begin position="436"/>
        <end position="449"/>
    </location>
</feature>
<organism evidence="8 9">
    <name type="scientific">Argiope bruennichi</name>
    <name type="common">Wasp spider</name>
    <name type="synonym">Aranea bruennichi</name>
    <dbReference type="NCBI Taxonomy" id="94029"/>
    <lineage>
        <taxon>Eukaryota</taxon>
        <taxon>Metazoa</taxon>
        <taxon>Ecdysozoa</taxon>
        <taxon>Arthropoda</taxon>
        <taxon>Chelicerata</taxon>
        <taxon>Arachnida</taxon>
        <taxon>Araneae</taxon>
        <taxon>Araneomorphae</taxon>
        <taxon>Entelegynae</taxon>
        <taxon>Araneoidea</taxon>
        <taxon>Araneidae</taxon>
        <taxon>Argiope</taxon>
    </lineage>
</organism>
<feature type="compositionally biased region" description="Polar residues" evidence="7">
    <location>
        <begin position="307"/>
        <end position="321"/>
    </location>
</feature>
<feature type="coiled-coil region" evidence="6">
    <location>
        <begin position="95"/>
        <end position="154"/>
    </location>
</feature>
<feature type="compositionally biased region" description="Polar residues" evidence="7">
    <location>
        <begin position="342"/>
        <end position="351"/>
    </location>
</feature>
<comment type="caution">
    <text evidence="8">The sequence shown here is derived from an EMBL/GenBank/DDBJ whole genome shotgun (WGS) entry which is preliminary data.</text>
</comment>
<feature type="compositionally biased region" description="Basic and acidic residues" evidence="7">
    <location>
        <begin position="474"/>
        <end position="490"/>
    </location>
</feature>
<evidence type="ECO:0000256" key="3">
    <source>
        <dbReference type="ARBA" id="ARBA00022490"/>
    </source>
</evidence>
<evidence type="ECO:0000313" key="9">
    <source>
        <dbReference type="Proteomes" id="UP000807504"/>
    </source>
</evidence>
<feature type="region of interest" description="Disordered" evidence="7">
    <location>
        <begin position="630"/>
        <end position="817"/>
    </location>
</feature>
<dbReference type="GO" id="GO:0000226">
    <property type="term" value="P:microtubule cytoskeleton organization"/>
    <property type="evidence" value="ECO:0007669"/>
    <property type="project" value="InterPro"/>
</dbReference>
<sequence length="1143" mass="128438">MAYHKSNYNNNLPAENERIFSTTGMSKETCPSPLSKAPQTKDSYWFAHGKTGDVSPAVNDPKSGGDTKDQQGQKDKEEKIRQFREMQEEERVKRMRELEQQFQQAKKHREQQEEERRRRIEEARIKELERRQQVEERKRQIWEAEQERKEAILRRNMEREARIEARRNAQRNSQSYVFGSSTPRTFDLDLAAIGMGRSMNAGSVLMSSVSRRSEERELGPPPRATSACSLDRKFGEDCMSRSMVSLSSSTFRGRKRTDIMPTLTRERSITPHVTPRGNSYMRAVSMTRLDQLAQPRRTYRDPGSFAAGTTTNEGPRTVSPSMSKSMCNLANSSTVGKKAHTPMSSKGSMTRSMLHLADSPQKENRGLTPSPTMPKSGMRSAQSMLHLAVAPRLTRAARLRAEALAGNRTVSAWNLNKAENYQTSNYLSPAGKDTSRSPSRPQSSMSGTSELTHYTKKEPERPARLTERNTSAPKPERAKSANRESSEIKNTRPLTAPKKPIPPPKPVDVAAKAKPHPVPIKDNLRKRGKPPTKPATDENKVPIDKNEKSLASSEKNAEQEKVETSEVKDLPVTDTKPGSAVTSPTTDSDMMLVSSDDSKISAVMGSDMDTFSQSVTESDRYVQESIVASLSESQNASINVTNNESEVTEDKDNASQSIPNKAQQVELESETPTQSLQKDVKSESPSQTLQTEIPSQTQQIENPPLTQQKEAKPETPPVAQQKEVKAEIPSQAQQKEVKSEIPSQMQTSFSENMPVPSKPRITSEEEAKAALAEKRRLAREQAEREAELERQRLEEIRRQEEEQRRLEEEEQRRMEEEQIRLAELHRQIEQEKLAKAIEEQKRREKEEQEKKEEEARQKAEREEQERKAREEAERQRLELQEKLRKEEEERAERKRRVEQIMARTRGRAATTAQSPSNPPSDNSLKPAQNAESPSVNSSSSSEVSKVTSIITNGVKDLSLSKSTSLNGTSGNHISSFNSRSFSEAKQVSNNNPLPDILNSENIAKSNGTMVVTDEQSSKISVSNSFDLLSNRTLSANEDKSPQTNGYSSHEEMSCTTSPEENADVGLLIDIQSNQQRSYKSESADFTKLVDVEPTSLDNNVNNENYLINVDDVNSNLFNSGNPFVGFEDSLQKKQDTSVTDLLS</sequence>
<dbReference type="AlphaFoldDB" id="A0A8T0EKD6"/>
<feature type="region of interest" description="Disordered" evidence="7">
    <location>
        <begin position="424"/>
        <end position="594"/>
    </location>
</feature>
<feature type="compositionally biased region" description="Basic and acidic residues" evidence="7">
    <location>
        <begin position="555"/>
        <end position="571"/>
    </location>
</feature>
<feature type="region of interest" description="Disordered" evidence="7">
    <location>
        <begin position="298"/>
        <end position="321"/>
    </location>
</feature>
<feature type="compositionally biased region" description="Polar residues" evidence="7">
    <location>
        <begin position="630"/>
        <end position="645"/>
    </location>
</feature>
<feature type="region of interest" description="Disordered" evidence="7">
    <location>
        <begin position="839"/>
        <end position="946"/>
    </location>
</feature>
<comment type="similarity">
    <text evidence="2">Belongs to the MAP7 family.</text>
</comment>
<feature type="compositionally biased region" description="Polar residues" evidence="7">
    <location>
        <begin position="654"/>
        <end position="663"/>
    </location>
</feature>
<dbReference type="Proteomes" id="UP000807504">
    <property type="component" value="Unassembled WGS sequence"/>
</dbReference>
<evidence type="ECO:0008006" key="10">
    <source>
        <dbReference type="Google" id="ProtNLM"/>
    </source>
</evidence>
<feature type="compositionally biased region" description="Basic and acidic residues" evidence="7">
    <location>
        <begin position="839"/>
        <end position="898"/>
    </location>
</feature>
<feature type="compositionally biased region" description="Basic and acidic residues" evidence="7">
    <location>
        <begin position="63"/>
        <end position="79"/>
    </location>
</feature>
<feature type="compositionally biased region" description="Polar residues" evidence="7">
    <location>
        <begin position="741"/>
        <end position="751"/>
    </location>
</feature>
<feature type="compositionally biased region" description="Polar residues" evidence="7">
    <location>
        <begin position="1"/>
        <end position="26"/>
    </location>
</feature>
<feature type="compositionally biased region" description="Polar residues" evidence="7">
    <location>
        <begin position="670"/>
        <end position="708"/>
    </location>
</feature>
<feature type="compositionally biased region" description="Basic and acidic residues" evidence="7">
    <location>
        <begin position="761"/>
        <end position="817"/>
    </location>
</feature>
<feature type="region of interest" description="Disordered" evidence="7">
    <location>
        <begin position="1"/>
        <end position="79"/>
    </location>
</feature>
<name>A0A8T0EKD6_ARGBR</name>
<feature type="compositionally biased region" description="Basic and acidic residues" evidence="7">
    <location>
        <begin position="535"/>
        <end position="548"/>
    </location>
</feature>
<evidence type="ECO:0000256" key="5">
    <source>
        <dbReference type="ARBA" id="ARBA00023212"/>
    </source>
</evidence>
<comment type="subcellular location">
    <subcellularLocation>
        <location evidence="1">Cytoplasm</location>
        <location evidence="1">Cytoskeleton</location>
    </subcellularLocation>
</comment>
<dbReference type="Pfam" id="PF05672">
    <property type="entry name" value="MAP7"/>
    <property type="match status" value="1"/>
</dbReference>
<feature type="region of interest" description="Disordered" evidence="7">
    <location>
        <begin position="333"/>
        <end position="381"/>
    </location>
</feature>
<dbReference type="PANTHER" id="PTHR15073">
    <property type="entry name" value="MICROTUBULE-ASSOCIATED PROTEIN"/>
    <property type="match status" value="1"/>
</dbReference>